<proteinExistence type="inferred from homology"/>
<dbReference type="EMBL" id="JAULSW010000011">
    <property type="protein sequence ID" value="KAK3367718.1"/>
    <property type="molecule type" value="Genomic_DNA"/>
</dbReference>
<dbReference type="InterPro" id="IPR029058">
    <property type="entry name" value="AB_hydrolase_fold"/>
</dbReference>
<reference evidence="9" key="2">
    <citation type="submission" date="2023-06" db="EMBL/GenBank/DDBJ databases">
        <authorList>
            <consortium name="Lawrence Berkeley National Laboratory"/>
            <person name="Haridas S."/>
            <person name="Hensen N."/>
            <person name="Bonometti L."/>
            <person name="Westerberg I."/>
            <person name="Brannstrom I.O."/>
            <person name="Guillou S."/>
            <person name="Cros-Aarteil S."/>
            <person name="Calhoun S."/>
            <person name="Kuo A."/>
            <person name="Mondo S."/>
            <person name="Pangilinan J."/>
            <person name="Riley R."/>
            <person name="LaButti K."/>
            <person name="Andreopoulos B."/>
            <person name="Lipzen A."/>
            <person name="Chen C."/>
            <person name="Yanf M."/>
            <person name="Daum C."/>
            <person name="Ng V."/>
            <person name="Clum A."/>
            <person name="Steindorff A."/>
            <person name="Ohm R."/>
            <person name="Martin F."/>
            <person name="Silar P."/>
            <person name="Natvig D."/>
            <person name="Lalanne C."/>
            <person name="Gautier V."/>
            <person name="Ament-velasquez S.L."/>
            <person name="Kruys A."/>
            <person name="Hutchinson M.I."/>
            <person name="Powell A.J."/>
            <person name="Barry K."/>
            <person name="Miller A.N."/>
            <person name="Grigoriev I.V."/>
            <person name="Debuchy R."/>
            <person name="Gladieux P."/>
            <person name="Thoren M.H."/>
            <person name="Johannesson H."/>
        </authorList>
    </citation>
    <scope>NUCLEOTIDE SEQUENCE</scope>
    <source>
        <strain evidence="9">CBS 232.78</strain>
    </source>
</reference>
<accession>A0AAE0K0D8</accession>
<dbReference type="AlphaFoldDB" id="A0AAE0K0D8"/>
<evidence type="ECO:0000256" key="8">
    <source>
        <dbReference type="RuleBase" id="RU361238"/>
    </source>
</evidence>
<dbReference type="Gene3D" id="3.40.50.1820">
    <property type="entry name" value="alpha/beta hydrolase"/>
    <property type="match status" value="1"/>
</dbReference>
<comment type="caution">
    <text evidence="9">The sequence shown here is derived from an EMBL/GenBank/DDBJ whole genome shotgun (WGS) entry which is preliminary data.</text>
</comment>
<keyword evidence="7" id="KW-1015">Disulfide bond</keyword>
<protein>
    <recommendedName>
        <fullName evidence="8">Carboxylic ester hydrolase</fullName>
        <ecNumber evidence="8">3.1.1.-</ecNumber>
    </recommendedName>
</protein>
<name>A0AAE0K0D8_9PEZI</name>
<evidence type="ECO:0000256" key="7">
    <source>
        <dbReference type="ARBA" id="ARBA00023157"/>
    </source>
</evidence>
<evidence type="ECO:0000313" key="10">
    <source>
        <dbReference type="Proteomes" id="UP001285441"/>
    </source>
</evidence>
<comment type="similarity">
    <text evidence="1 8">Belongs to the tannase family.</text>
</comment>
<evidence type="ECO:0000256" key="5">
    <source>
        <dbReference type="ARBA" id="ARBA00022801"/>
    </source>
</evidence>
<organism evidence="9 10">
    <name type="scientific">Podospora didyma</name>
    <dbReference type="NCBI Taxonomy" id="330526"/>
    <lineage>
        <taxon>Eukaryota</taxon>
        <taxon>Fungi</taxon>
        <taxon>Dikarya</taxon>
        <taxon>Ascomycota</taxon>
        <taxon>Pezizomycotina</taxon>
        <taxon>Sordariomycetes</taxon>
        <taxon>Sordariomycetidae</taxon>
        <taxon>Sordariales</taxon>
        <taxon>Podosporaceae</taxon>
        <taxon>Podospora</taxon>
    </lineage>
</organism>
<keyword evidence="3" id="KW-0479">Metal-binding</keyword>
<evidence type="ECO:0000256" key="4">
    <source>
        <dbReference type="ARBA" id="ARBA00022729"/>
    </source>
</evidence>
<keyword evidence="4" id="KW-0732">Signal</keyword>
<keyword evidence="5 8" id="KW-0378">Hydrolase</keyword>
<gene>
    <name evidence="9" type="ORF">B0H63DRAFT_423805</name>
</gene>
<dbReference type="Proteomes" id="UP001285441">
    <property type="component" value="Unassembled WGS sequence"/>
</dbReference>
<dbReference type="PANTHER" id="PTHR33938">
    <property type="entry name" value="FERULOYL ESTERASE B-RELATED"/>
    <property type="match status" value="1"/>
</dbReference>
<evidence type="ECO:0000256" key="6">
    <source>
        <dbReference type="ARBA" id="ARBA00022837"/>
    </source>
</evidence>
<dbReference type="Pfam" id="PF07519">
    <property type="entry name" value="Tannase"/>
    <property type="match status" value="1"/>
</dbReference>
<keyword evidence="6" id="KW-0106">Calcium</keyword>
<keyword evidence="2" id="KW-0719">Serine esterase</keyword>
<keyword evidence="10" id="KW-1185">Reference proteome</keyword>
<dbReference type="EC" id="3.1.1.-" evidence="8"/>
<evidence type="ECO:0000256" key="1">
    <source>
        <dbReference type="ARBA" id="ARBA00006249"/>
    </source>
</evidence>
<dbReference type="SUPFAM" id="SSF53474">
    <property type="entry name" value="alpha/beta-Hydrolases"/>
    <property type="match status" value="1"/>
</dbReference>
<dbReference type="GO" id="GO:0030600">
    <property type="term" value="F:feruloyl esterase activity"/>
    <property type="evidence" value="ECO:0007669"/>
    <property type="project" value="UniProtKB-ARBA"/>
</dbReference>
<evidence type="ECO:0000256" key="2">
    <source>
        <dbReference type="ARBA" id="ARBA00022487"/>
    </source>
</evidence>
<dbReference type="GO" id="GO:0046872">
    <property type="term" value="F:metal ion binding"/>
    <property type="evidence" value="ECO:0007669"/>
    <property type="project" value="UniProtKB-KW"/>
</dbReference>
<evidence type="ECO:0000313" key="9">
    <source>
        <dbReference type="EMBL" id="KAK3367718.1"/>
    </source>
</evidence>
<dbReference type="PANTHER" id="PTHR33938:SF13">
    <property type="entry name" value="CARBOXYLIC ESTER HYDROLASE"/>
    <property type="match status" value="1"/>
</dbReference>
<evidence type="ECO:0000256" key="3">
    <source>
        <dbReference type="ARBA" id="ARBA00022723"/>
    </source>
</evidence>
<sequence length="560" mass="59196">MATSLAAACVPATFGNLALFGAEILSLQTNLVTNFSASVPGVFRFTQPSTELKEATFCNVTVTYTHPGQNDNIIVEAWLPASEDDWNSRFLAVGGGGFVAGRFVLSYANMQGALADGYATITTDAGLGSTNEPSSWALLSPGNVNPFNLQNIAYVSLNDEAIIGKSLIKSYYGKPPSYSYWNGCSQGGRQGMMLAQRYPTAYDGISAAAPAIFWTELFTTVAWTQHVMKNVLGAFPHMCELDAITNAAIAACDALDGVVDSIVAETDACLATFDPFQLVGAAVPYCRDAVNGETVSVTRAAAAVANASWHGITSPDGTKQLWYGFNPGANLTNVISDPRTGATGLGPAATNCTSGSCVGLPNGLALPWWNLFIARGDPGLAFNAINTTAEFDSMMHLSKQLYSHINTDDADLTEFRDAGGKIVSFHGLADTTIPPNGTRHYFNSVAAKVSNIDTFYRHYEIPGMGHCFGGPTGQPSSLFEQLRAWVENGTAPGSTPIQVTNLDGKLEDRILCPYPQKARLLGSDSGVVGGAGYGNSTTCSQKKWVCVDSTDGLNASIPDL</sequence>
<reference evidence="9" key="1">
    <citation type="journal article" date="2023" name="Mol. Phylogenet. Evol.">
        <title>Genome-scale phylogeny and comparative genomics of the fungal order Sordariales.</title>
        <authorList>
            <person name="Hensen N."/>
            <person name="Bonometti L."/>
            <person name="Westerberg I."/>
            <person name="Brannstrom I.O."/>
            <person name="Guillou S."/>
            <person name="Cros-Aarteil S."/>
            <person name="Calhoun S."/>
            <person name="Haridas S."/>
            <person name="Kuo A."/>
            <person name="Mondo S."/>
            <person name="Pangilinan J."/>
            <person name="Riley R."/>
            <person name="LaButti K."/>
            <person name="Andreopoulos B."/>
            <person name="Lipzen A."/>
            <person name="Chen C."/>
            <person name="Yan M."/>
            <person name="Daum C."/>
            <person name="Ng V."/>
            <person name="Clum A."/>
            <person name="Steindorff A."/>
            <person name="Ohm R.A."/>
            <person name="Martin F."/>
            <person name="Silar P."/>
            <person name="Natvig D.O."/>
            <person name="Lalanne C."/>
            <person name="Gautier V."/>
            <person name="Ament-Velasquez S.L."/>
            <person name="Kruys A."/>
            <person name="Hutchinson M.I."/>
            <person name="Powell A.J."/>
            <person name="Barry K."/>
            <person name="Miller A.N."/>
            <person name="Grigoriev I.V."/>
            <person name="Debuchy R."/>
            <person name="Gladieux P."/>
            <person name="Hiltunen Thoren M."/>
            <person name="Johannesson H."/>
        </authorList>
    </citation>
    <scope>NUCLEOTIDE SEQUENCE</scope>
    <source>
        <strain evidence="9">CBS 232.78</strain>
    </source>
</reference>
<dbReference type="InterPro" id="IPR011118">
    <property type="entry name" value="Tannase/feruloyl_esterase"/>
</dbReference>